<protein>
    <submittedName>
        <fullName evidence="2">GNAT family N-acetyltransferase</fullName>
    </submittedName>
</protein>
<organism evidence="2 3">
    <name type="scientific">Pelagihabitans pacificus</name>
    <dbReference type="NCBI Taxonomy" id="2696054"/>
    <lineage>
        <taxon>Bacteria</taxon>
        <taxon>Pseudomonadati</taxon>
        <taxon>Bacteroidota</taxon>
        <taxon>Flavobacteriia</taxon>
        <taxon>Flavobacteriales</taxon>
        <taxon>Flavobacteriaceae</taxon>
        <taxon>Pelagihabitans</taxon>
    </lineage>
</organism>
<dbReference type="Pfam" id="PF00583">
    <property type="entry name" value="Acetyltransf_1"/>
    <property type="match status" value="1"/>
</dbReference>
<feature type="domain" description="N-acetyltransferase" evidence="1">
    <location>
        <begin position="3"/>
        <end position="153"/>
    </location>
</feature>
<reference evidence="2" key="1">
    <citation type="submission" date="2019-07" db="EMBL/GenBank/DDBJ databases">
        <authorList>
            <person name="De-Chao Zhang Q."/>
        </authorList>
    </citation>
    <scope>NUCLEOTIDE SEQUENCE</scope>
    <source>
        <strain evidence="2">TP-CH-4</strain>
    </source>
</reference>
<dbReference type="Proteomes" id="UP000707206">
    <property type="component" value="Unassembled WGS sequence"/>
</dbReference>
<comment type="caution">
    <text evidence="2">The sequence shown here is derived from an EMBL/GenBank/DDBJ whole genome shotgun (WGS) entry which is preliminary data.</text>
</comment>
<dbReference type="PROSITE" id="PS51186">
    <property type="entry name" value="GNAT"/>
    <property type="match status" value="1"/>
</dbReference>
<dbReference type="InterPro" id="IPR000182">
    <property type="entry name" value="GNAT_dom"/>
</dbReference>
<name>A0A967E5R4_9FLAO</name>
<evidence type="ECO:0000313" key="2">
    <source>
        <dbReference type="EMBL" id="NHF59702.1"/>
    </source>
</evidence>
<dbReference type="Gene3D" id="3.40.630.30">
    <property type="match status" value="1"/>
</dbReference>
<dbReference type="InterPro" id="IPR016181">
    <property type="entry name" value="Acyl_CoA_acyltransferase"/>
</dbReference>
<reference evidence="2" key="2">
    <citation type="submission" date="2020-03" db="EMBL/GenBank/DDBJ databases">
        <title>Flavobacteriaceae bacterium strain TP-CH-4, a member of the family Flavobacteriaceae isolated from a deep-sea seamount.</title>
        <authorList>
            <person name="Zhang D.-C."/>
        </authorList>
    </citation>
    <scope>NUCLEOTIDE SEQUENCE</scope>
    <source>
        <strain evidence="2">TP-CH-4</strain>
    </source>
</reference>
<dbReference type="CDD" id="cd04301">
    <property type="entry name" value="NAT_SF"/>
    <property type="match status" value="1"/>
</dbReference>
<gene>
    <name evidence="2" type="ORF">FK220_010140</name>
</gene>
<dbReference type="AlphaFoldDB" id="A0A967E5R4"/>
<dbReference type="SUPFAM" id="SSF55729">
    <property type="entry name" value="Acyl-CoA N-acyltransferases (Nat)"/>
    <property type="match status" value="1"/>
</dbReference>
<dbReference type="GO" id="GO:0016747">
    <property type="term" value="F:acyltransferase activity, transferring groups other than amino-acyl groups"/>
    <property type="evidence" value="ECO:0007669"/>
    <property type="project" value="InterPro"/>
</dbReference>
<proteinExistence type="predicted"/>
<sequence length="256" mass="29777">MELKIVEVTPENVKLETLFCIKDITNPGFENKRKWFEKRHKEGLRIKILKDSDDKMIGFIEYVPASYAWRPVEAANFMFIHCMYVYSKKDRNQGLGSLLVTDAEKEAKAMNMSGICVMSSKGAWIANKGIFEKNGFTQVDQRGRFELLSKKWDKQAQEPILLDWTAEQKKYQGWHLLYADQCPWHEKSVFDILNVAMEQGIELKVTKFKTPEAAKRAPSGYGVFSLLHEGKLLEDHYISATRFRNILKKEMQLQKK</sequence>
<keyword evidence="3" id="KW-1185">Reference proteome</keyword>
<evidence type="ECO:0000259" key="1">
    <source>
        <dbReference type="PROSITE" id="PS51186"/>
    </source>
</evidence>
<dbReference type="RefSeq" id="WP_152574192.1">
    <property type="nucleotide sequence ID" value="NZ_VIKU02000002.1"/>
</dbReference>
<accession>A0A967E5R4</accession>
<dbReference type="EMBL" id="VIKU02000002">
    <property type="protein sequence ID" value="NHF59702.1"/>
    <property type="molecule type" value="Genomic_DNA"/>
</dbReference>
<evidence type="ECO:0000313" key="3">
    <source>
        <dbReference type="Proteomes" id="UP000707206"/>
    </source>
</evidence>